<dbReference type="Proteomes" id="UP000271162">
    <property type="component" value="Unassembled WGS sequence"/>
</dbReference>
<gene>
    <name evidence="1" type="ORF">NBR_LOCUS8169</name>
</gene>
<evidence type="ECO:0000313" key="2">
    <source>
        <dbReference type="Proteomes" id="UP000271162"/>
    </source>
</evidence>
<proteinExistence type="predicted"/>
<reference evidence="1 2" key="2">
    <citation type="submission" date="2018-11" db="EMBL/GenBank/DDBJ databases">
        <authorList>
            <consortium name="Pathogen Informatics"/>
        </authorList>
    </citation>
    <scope>NUCLEOTIDE SEQUENCE [LARGE SCALE GENOMIC DNA]</scope>
</reference>
<reference evidence="3" key="1">
    <citation type="submission" date="2017-02" db="UniProtKB">
        <authorList>
            <consortium name="WormBaseParasite"/>
        </authorList>
    </citation>
    <scope>IDENTIFICATION</scope>
</reference>
<evidence type="ECO:0000313" key="1">
    <source>
        <dbReference type="EMBL" id="VDL71758.1"/>
    </source>
</evidence>
<dbReference type="GO" id="GO:0005737">
    <property type="term" value="C:cytoplasm"/>
    <property type="evidence" value="ECO:0007669"/>
    <property type="project" value="TreeGrafter"/>
</dbReference>
<dbReference type="AlphaFoldDB" id="A0A0N4XYK0"/>
<sequence length="133" mass="14971">MQRYATKVLNNKTNLVVEPNEQESFSAANLSIRAQKKIASKLSTRKITKLLLSDAVDKVLDILYDALRTHYSKKDAEKVVKNIIKLAVKIALLARNDMLTEADQRQLDGVQRQLHSLALTVISFVQVRNGVIN</sequence>
<accession>A0A0N4XYK0</accession>
<dbReference type="InterPro" id="IPR038355">
    <property type="entry name" value="TNFAIP8_sf"/>
</dbReference>
<protein>
    <submittedName>
        <fullName evidence="3">CRISPR type III A-associated protein Csm2</fullName>
    </submittedName>
</protein>
<organism evidence="3">
    <name type="scientific">Nippostrongylus brasiliensis</name>
    <name type="common">Rat hookworm</name>
    <dbReference type="NCBI Taxonomy" id="27835"/>
    <lineage>
        <taxon>Eukaryota</taxon>
        <taxon>Metazoa</taxon>
        <taxon>Ecdysozoa</taxon>
        <taxon>Nematoda</taxon>
        <taxon>Chromadorea</taxon>
        <taxon>Rhabditida</taxon>
        <taxon>Rhabditina</taxon>
        <taxon>Rhabditomorpha</taxon>
        <taxon>Strongyloidea</taxon>
        <taxon>Heligmosomidae</taxon>
        <taxon>Nippostrongylus</taxon>
    </lineage>
</organism>
<dbReference type="PANTHER" id="PTHR12757:SF1">
    <property type="entry name" value="PROTEIN SALIVARY GLANDS MARRED"/>
    <property type="match status" value="1"/>
</dbReference>
<dbReference type="STRING" id="27835.A0A0N4XYK0"/>
<name>A0A0N4XYK0_NIPBR</name>
<keyword evidence="2" id="KW-1185">Reference proteome</keyword>
<dbReference type="GO" id="GO:0042981">
    <property type="term" value="P:regulation of apoptotic process"/>
    <property type="evidence" value="ECO:0007669"/>
    <property type="project" value="InterPro"/>
</dbReference>
<evidence type="ECO:0000313" key="3">
    <source>
        <dbReference type="WBParaSite" id="NBR_0000816801-mRNA-1"/>
    </source>
</evidence>
<dbReference type="WBParaSite" id="NBR_0000816801-mRNA-1">
    <property type="protein sequence ID" value="NBR_0000816801-mRNA-1"/>
    <property type="gene ID" value="NBR_0000816801"/>
</dbReference>
<dbReference type="Gene3D" id="1.20.1440.160">
    <property type="entry name" value="Tumor necrosis factor alpha-induced protein 8-like"/>
    <property type="match status" value="1"/>
</dbReference>
<dbReference type="EMBL" id="UYSL01019972">
    <property type="protein sequence ID" value="VDL71758.1"/>
    <property type="molecule type" value="Genomic_DNA"/>
</dbReference>
<dbReference type="PANTHER" id="PTHR12757">
    <property type="entry name" value="TUMOR NECROSIS FACTOR INDUCED PROTEIN"/>
    <property type="match status" value="1"/>
</dbReference>
<dbReference type="InterPro" id="IPR008477">
    <property type="entry name" value="TNFAIP8-like"/>
</dbReference>
<dbReference type="Pfam" id="PF05527">
    <property type="entry name" value="TNFAIP8"/>
    <property type="match status" value="1"/>
</dbReference>